<evidence type="ECO:0000259" key="15">
    <source>
        <dbReference type="Pfam" id="PF18075"/>
    </source>
</evidence>
<dbReference type="PANTHER" id="PTHR47755:SF1">
    <property type="entry name" value="CELL DIVISION PROTEIN FTSX"/>
    <property type="match status" value="1"/>
</dbReference>
<keyword evidence="10 12" id="KW-0472">Membrane</keyword>
<evidence type="ECO:0000256" key="8">
    <source>
        <dbReference type="ARBA" id="ARBA00022692"/>
    </source>
</evidence>
<dbReference type="Pfam" id="PF18075">
    <property type="entry name" value="FtsX_ECD"/>
    <property type="match status" value="1"/>
</dbReference>
<evidence type="ECO:0000256" key="13">
    <source>
        <dbReference type="SAM" id="Phobius"/>
    </source>
</evidence>
<comment type="similarity">
    <text evidence="3 12">Belongs to the ABC-4 integral membrane protein family. FtsX subfamily.</text>
</comment>
<comment type="function">
    <text evidence="1">Part of the ABC transporter FtsEX involved in cellular division.</text>
</comment>
<evidence type="ECO:0000256" key="4">
    <source>
        <dbReference type="ARBA" id="ARBA00011160"/>
    </source>
</evidence>
<keyword evidence="9 13" id="KW-1133">Transmembrane helix</keyword>
<keyword evidence="8 13" id="KW-0812">Transmembrane</keyword>
<keyword evidence="6 12" id="KW-1003">Cell membrane</keyword>
<dbReference type="RefSeq" id="WP_345263998.1">
    <property type="nucleotide sequence ID" value="NZ_BAABIM010000001.1"/>
</dbReference>
<name>A0ABP8W0E1_9ACTN</name>
<evidence type="ECO:0000256" key="2">
    <source>
        <dbReference type="ARBA" id="ARBA00004651"/>
    </source>
</evidence>
<dbReference type="InterPro" id="IPR040690">
    <property type="entry name" value="FtsX_ECD"/>
</dbReference>
<sequence length="302" mass="33035">MRHLLTELRQGLARNVSMHIAVVLTLFVSLTLAGVGVLSQREADKTVEYLGNELQITVWLCKADDDRPGCLGLVTDQQQRQVERTLEESPDVRAAEYVPQDEAYRLAQGLFDAELFEGGEDAPLQVADFRASYRVTPQQPDEIEGITSAVQGLEGVSYLSDQREELQPVYQIIDYLKFGSLGFAAALLLAALLLVANTVRLAALARRKEIGIMRLVGASGLYISLPFLAEALFMALLGVVLSGGALAALMQFGIVEGVSQQLQFLPWVGWPDYLFTLAVIGITGPLLTVLPTLLLTRKYSKV</sequence>
<evidence type="ECO:0000313" key="16">
    <source>
        <dbReference type="EMBL" id="GAA4677826.1"/>
    </source>
</evidence>
<dbReference type="InterPro" id="IPR047929">
    <property type="entry name" value="FtsX_actino"/>
</dbReference>
<dbReference type="InterPro" id="IPR003838">
    <property type="entry name" value="ABC3_permease_C"/>
</dbReference>
<feature type="domain" description="FtsX extracellular" evidence="15">
    <location>
        <begin position="54"/>
        <end position="157"/>
    </location>
</feature>
<evidence type="ECO:0000256" key="3">
    <source>
        <dbReference type="ARBA" id="ARBA00007379"/>
    </source>
</evidence>
<comment type="subunit">
    <text evidence="4">Forms a membrane-associated complex with FtsE.</text>
</comment>
<keyword evidence="17" id="KW-1185">Reference proteome</keyword>
<dbReference type="NCBIfam" id="NF038346">
    <property type="entry name" value="FtsX_actino"/>
    <property type="match status" value="1"/>
</dbReference>
<evidence type="ECO:0000256" key="5">
    <source>
        <dbReference type="ARBA" id="ARBA00021907"/>
    </source>
</evidence>
<evidence type="ECO:0000256" key="11">
    <source>
        <dbReference type="ARBA" id="ARBA00023306"/>
    </source>
</evidence>
<evidence type="ECO:0000256" key="6">
    <source>
        <dbReference type="ARBA" id="ARBA00022475"/>
    </source>
</evidence>
<evidence type="ECO:0000259" key="14">
    <source>
        <dbReference type="Pfam" id="PF02687"/>
    </source>
</evidence>
<feature type="transmembrane region" description="Helical" evidence="13">
    <location>
        <begin position="20"/>
        <end position="39"/>
    </location>
</feature>
<dbReference type="Pfam" id="PF02687">
    <property type="entry name" value="FtsX"/>
    <property type="match status" value="1"/>
</dbReference>
<feature type="transmembrane region" description="Helical" evidence="13">
    <location>
        <begin position="178"/>
        <end position="199"/>
    </location>
</feature>
<comment type="caution">
    <text evidence="16">The sequence shown here is derived from an EMBL/GenBank/DDBJ whole genome shotgun (WGS) entry which is preliminary data.</text>
</comment>
<dbReference type="Gene3D" id="3.30.70.3040">
    <property type="match status" value="1"/>
</dbReference>
<dbReference type="Proteomes" id="UP001500621">
    <property type="component" value="Unassembled WGS sequence"/>
</dbReference>
<dbReference type="PANTHER" id="PTHR47755">
    <property type="entry name" value="CELL DIVISION PROTEIN FTSX"/>
    <property type="match status" value="1"/>
</dbReference>
<protein>
    <recommendedName>
        <fullName evidence="5 12">Cell division protein FtsX</fullName>
    </recommendedName>
</protein>
<evidence type="ECO:0000313" key="17">
    <source>
        <dbReference type="Proteomes" id="UP001500621"/>
    </source>
</evidence>
<feature type="transmembrane region" description="Helical" evidence="13">
    <location>
        <begin position="273"/>
        <end position="295"/>
    </location>
</feature>
<comment type="subcellular location">
    <subcellularLocation>
        <location evidence="2">Cell membrane</location>
        <topology evidence="2">Multi-pass membrane protein</topology>
    </subcellularLocation>
</comment>
<keyword evidence="11 12" id="KW-0131">Cell cycle</keyword>
<feature type="transmembrane region" description="Helical" evidence="13">
    <location>
        <begin position="220"/>
        <end position="253"/>
    </location>
</feature>
<organism evidence="16 17">
    <name type="scientific">Nocardioides nanhaiensis</name>
    <dbReference type="NCBI Taxonomy" id="1476871"/>
    <lineage>
        <taxon>Bacteria</taxon>
        <taxon>Bacillati</taxon>
        <taxon>Actinomycetota</taxon>
        <taxon>Actinomycetes</taxon>
        <taxon>Propionibacteriales</taxon>
        <taxon>Nocardioidaceae</taxon>
        <taxon>Nocardioides</taxon>
    </lineage>
</organism>
<dbReference type="PIRSF" id="PIRSF003097">
    <property type="entry name" value="FtsX"/>
    <property type="match status" value="1"/>
</dbReference>
<evidence type="ECO:0000256" key="1">
    <source>
        <dbReference type="ARBA" id="ARBA00003552"/>
    </source>
</evidence>
<feature type="domain" description="ABC3 transporter permease C-terminal" evidence="14">
    <location>
        <begin position="183"/>
        <end position="301"/>
    </location>
</feature>
<evidence type="ECO:0000256" key="10">
    <source>
        <dbReference type="ARBA" id="ARBA00023136"/>
    </source>
</evidence>
<dbReference type="InterPro" id="IPR004513">
    <property type="entry name" value="FtsX"/>
</dbReference>
<gene>
    <name evidence="16" type="primary">ftsX</name>
    <name evidence="16" type="ORF">GCM10023226_13840</name>
</gene>
<evidence type="ECO:0000256" key="12">
    <source>
        <dbReference type="PIRNR" id="PIRNR003097"/>
    </source>
</evidence>
<keyword evidence="7 12" id="KW-0132">Cell division</keyword>
<dbReference type="EMBL" id="BAABIM010000001">
    <property type="protein sequence ID" value="GAA4677826.1"/>
    <property type="molecule type" value="Genomic_DNA"/>
</dbReference>
<evidence type="ECO:0000256" key="7">
    <source>
        <dbReference type="ARBA" id="ARBA00022618"/>
    </source>
</evidence>
<evidence type="ECO:0000256" key="9">
    <source>
        <dbReference type="ARBA" id="ARBA00022989"/>
    </source>
</evidence>
<proteinExistence type="inferred from homology"/>
<accession>A0ABP8W0E1</accession>
<reference evidence="17" key="1">
    <citation type="journal article" date="2019" name="Int. J. Syst. Evol. Microbiol.">
        <title>The Global Catalogue of Microorganisms (GCM) 10K type strain sequencing project: providing services to taxonomists for standard genome sequencing and annotation.</title>
        <authorList>
            <consortium name="The Broad Institute Genomics Platform"/>
            <consortium name="The Broad Institute Genome Sequencing Center for Infectious Disease"/>
            <person name="Wu L."/>
            <person name="Ma J."/>
        </authorList>
    </citation>
    <scope>NUCLEOTIDE SEQUENCE [LARGE SCALE GENOMIC DNA]</scope>
    <source>
        <strain evidence="17">JCM 18127</strain>
    </source>
</reference>